<dbReference type="FunCoup" id="E1ZQN6">
    <property type="interactions" value="1006"/>
</dbReference>
<comment type="catalytic activity">
    <reaction evidence="7">
        <text>a 1-acyl-sn-glycero-3-phosphate + an acyl-CoA = a 1,2-diacyl-sn-glycero-3-phosphate + CoA</text>
        <dbReference type="Rhea" id="RHEA:19709"/>
        <dbReference type="ChEBI" id="CHEBI:57287"/>
        <dbReference type="ChEBI" id="CHEBI:57970"/>
        <dbReference type="ChEBI" id="CHEBI:58342"/>
        <dbReference type="ChEBI" id="CHEBI:58608"/>
        <dbReference type="EC" id="2.3.1.51"/>
    </reaction>
</comment>
<name>E1ZQN6_CHLVA</name>
<dbReference type="Pfam" id="PF01553">
    <property type="entry name" value="Acyltransferase"/>
    <property type="match status" value="1"/>
</dbReference>
<sequence length="339" mass="36988">MRAGAATGAIAARQLGRPPLNFTALGRHAALGSSLPLRQQHRVSQRPVSRRSSLQCTAWAALAAASFDGAGSSGVSVGVEAAPPPRSQQHGFAAFLAGIRAVLFYSTTLIFAAPLFCVMLAVYPFVLQFDKYRRRAEHAINTVWAKLTTMLYYPVQIEGLENLPPINQPAVYVSNHQSFLDIYTLFHLHRDFKFISKTSNFLIPIIGWSMFLTGHVMINRVDRRSQLECLKQCGELLKQGASVLFFPEGTRSKDGRLHAFKKGAFSVAAKAKVPVVPITLIGTGDLMPNAREYLLFPGKVRVVIHPAVAPKDADSMAAESYAAIASSLPPELVAPLYEE</sequence>
<reference evidence="10 11" key="1">
    <citation type="journal article" date="2010" name="Plant Cell">
        <title>The Chlorella variabilis NC64A genome reveals adaptation to photosymbiosis, coevolution with viruses, and cryptic sex.</title>
        <authorList>
            <person name="Blanc G."/>
            <person name="Duncan G."/>
            <person name="Agarkova I."/>
            <person name="Borodovsky M."/>
            <person name="Gurnon J."/>
            <person name="Kuo A."/>
            <person name="Lindquist E."/>
            <person name="Lucas S."/>
            <person name="Pangilinan J."/>
            <person name="Polle J."/>
            <person name="Salamov A."/>
            <person name="Terry A."/>
            <person name="Yamada T."/>
            <person name="Dunigan D.D."/>
            <person name="Grigoriev I.V."/>
            <person name="Claverie J.M."/>
            <person name="Van Etten J.L."/>
        </authorList>
    </citation>
    <scope>NUCLEOTIDE SEQUENCE [LARGE SCALE GENOMIC DNA]</scope>
    <source>
        <strain evidence="10 11">NC64A</strain>
    </source>
</reference>
<keyword evidence="4 7" id="KW-0808">Transferase</keyword>
<evidence type="ECO:0000256" key="5">
    <source>
        <dbReference type="ARBA" id="ARBA00023098"/>
    </source>
</evidence>
<evidence type="ECO:0000256" key="3">
    <source>
        <dbReference type="ARBA" id="ARBA00022516"/>
    </source>
</evidence>
<keyword evidence="11" id="KW-1185">Reference proteome</keyword>
<keyword evidence="7" id="KW-1208">Phospholipid metabolism</keyword>
<dbReference type="GO" id="GO:0003841">
    <property type="term" value="F:1-acylglycerol-3-phosphate O-acyltransferase activity"/>
    <property type="evidence" value="ECO:0007669"/>
    <property type="project" value="UniProtKB-UniRule"/>
</dbReference>
<comment type="domain">
    <text evidence="7">The HXXXXD motif is essential for acyltransferase activity and may constitute the binding site for the phosphate moiety of the glycerol-3-phosphate.</text>
</comment>
<accession>E1ZQN6</accession>
<keyword evidence="5 7" id="KW-0443">Lipid metabolism</keyword>
<dbReference type="GO" id="GO:0016020">
    <property type="term" value="C:membrane"/>
    <property type="evidence" value="ECO:0007669"/>
    <property type="project" value="InterPro"/>
</dbReference>
<dbReference type="SUPFAM" id="SSF69593">
    <property type="entry name" value="Glycerol-3-phosphate (1)-acyltransferase"/>
    <property type="match status" value="1"/>
</dbReference>
<protein>
    <recommendedName>
        <fullName evidence="7">1-acyl-sn-glycerol-3-phosphate acyltransferase</fullName>
        <ecNumber evidence="7">2.3.1.51</ecNumber>
    </recommendedName>
</protein>
<gene>
    <name evidence="10" type="ORF">CHLNCDRAFT_32827</name>
</gene>
<keyword evidence="8" id="KW-1133">Transmembrane helix</keyword>
<dbReference type="EMBL" id="GL433860">
    <property type="protein sequence ID" value="EFN51749.1"/>
    <property type="molecule type" value="Genomic_DNA"/>
</dbReference>
<dbReference type="GeneID" id="17351225"/>
<evidence type="ECO:0000313" key="10">
    <source>
        <dbReference type="EMBL" id="EFN51749.1"/>
    </source>
</evidence>
<evidence type="ECO:0000256" key="8">
    <source>
        <dbReference type="SAM" id="Phobius"/>
    </source>
</evidence>
<evidence type="ECO:0000256" key="2">
    <source>
        <dbReference type="ARBA" id="ARBA00008655"/>
    </source>
</evidence>
<evidence type="ECO:0000256" key="7">
    <source>
        <dbReference type="RuleBase" id="RU361267"/>
    </source>
</evidence>
<evidence type="ECO:0000256" key="6">
    <source>
        <dbReference type="ARBA" id="ARBA00023315"/>
    </source>
</evidence>
<dbReference type="Proteomes" id="UP000008141">
    <property type="component" value="Unassembled WGS sequence"/>
</dbReference>
<dbReference type="InterPro" id="IPR004552">
    <property type="entry name" value="AGP_acyltrans"/>
</dbReference>
<dbReference type="PANTHER" id="PTHR10434">
    <property type="entry name" value="1-ACYL-SN-GLYCEROL-3-PHOSPHATE ACYLTRANSFERASE"/>
    <property type="match status" value="1"/>
</dbReference>
<dbReference type="OrthoDB" id="417078at2759"/>
<dbReference type="InterPro" id="IPR002123">
    <property type="entry name" value="Plipid/glycerol_acylTrfase"/>
</dbReference>
<evidence type="ECO:0000313" key="11">
    <source>
        <dbReference type="Proteomes" id="UP000008141"/>
    </source>
</evidence>
<dbReference type="GO" id="GO:0006654">
    <property type="term" value="P:phosphatidic acid biosynthetic process"/>
    <property type="evidence" value="ECO:0007669"/>
    <property type="project" value="TreeGrafter"/>
</dbReference>
<proteinExistence type="inferred from homology"/>
<dbReference type="OMA" id="FWASAST"/>
<dbReference type="SMART" id="SM00563">
    <property type="entry name" value="PlsC"/>
    <property type="match status" value="1"/>
</dbReference>
<keyword evidence="6 7" id="KW-0012">Acyltransferase</keyword>
<feature type="domain" description="Phospholipid/glycerol acyltransferase" evidence="9">
    <location>
        <begin position="170"/>
        <end position="283"/>
    </location>
</feature>
<dbReference type="eggNOG" id="KOG2848">
    <property type="taxonomic scope" value="Eukaryota"/>
</dbReference>
<evidence type="ECO:0000259" key="9">
    <source>
        <dbReference type="SMART" id="SM00563"/>
    </source>
</evidence>
<dbReference type="KEGG" id="cvr:CHLNCDRAFT_32827"/>
<organism evidence="11">
    <name type="scientific">Chlorella variabilis</name>
    <name type="common">Green alga</name>
    <dbReference type="NCBI Taxonomy" id="554065"/>
    <lineage>
        <taxon>Eukaryota</taxon>
        <taxon>Viridiplantae</taxon>
        <taxon>Chlorophyta</taxon>
        <taxon>core chlorophytes</taxon>
        <taxon>Trebouxiophyceae</taxon>
        <taxon>Chlorellales</taxon>
        <taxon>Chlorellaceae</taxon>
        <taxon>Chlorella clade</taxon>
        <taxon>Chlorella</taxon>
    </lineage>
</organism>
<dbReference type="EC" id="2.3.1.51" evidence="7"/>
<keyword evidence="8" id="KW-0812">Transmembrane</keyword>
<feature type="transmembrane region" description="Helical" evidence="8">
    <location>
        <begin position="102"/>
        <end position="126"/>
    </location>
</feature>
<evidence type="ECO:0000256" key="1">
    <source>
        <dbReference type="ARBA" id="ARBA00005189"/>
    </source>
</evidence>
<comment type="pathway">
    <text evidence="1">Lipid metabolism.</text>
</comment>
<feature type="transmembrane region" description="Helical" evidence="8">
    <location>
        <begin position="200"/>
        <end position="218"/>
    </location>
</feature>
<evidence type="ECO:0000256" key="4">
    <source>
        <dbReference type="ARBA" id="ARBA00022679"/>
    </source>
</evidence>
<dbReference type="NCBIfam" id="TIGR00530">
    <property type="entry name" value="AGP_acyltrn"/>
    <property type="match status" value="1"/>
</dbReference>
<comment type="similarity">
    <text evidence="2 7">Belongs to the 1-acyl-sn-glycerol-3-phosphate acyltransferase family.</text>
</comment>
<dbReference type="PANTHER" id="PTHR10434:SF64">
    <property type="entry name" value="1-ACYL-SN-GLYCEROL-3-PHOSPHATE ACYLTRANSFERASE-RELATED"/>
    <property type="match status" value="1"/>
</dbReference>
<dbReference type="STRING" id="554065.E1ZQN6"/>
<dbReference type="CDD" id="cd07989">
    <property type="entry name" value="LPLAT_AGPAT-like"/>
    <property type="match status" value="1"/>
</dbReference>
<dbReference type="RefSeq" id="XP_005843851.1">
    <property type="nucleotide sequence ID" value="XM_005843789.1"/>
</dbReference>
<dbReference type="InParanoid" id="E1ZQN6"/>
<dbReference type="AlphaFoldDB" id="E1ZQN6"/>
<keyword evidence="3 7" id="KW-0444">Lipid biosynthesis</keyword>
<keyword evidence="8" id="KW-0472">Membrane</keyword>
<keyword evidence="7" id="KW-0594">Phospholipid biosynthesis</keyword>